<dbReference type="GO" id="GO:0016020">
    <property type="term" value="C:membrane"/>
    <property type="evidence" value="ECO:0007669"/>
    <property type="project" value="TreeGrafter"/>
</dbReference>
<evidence type="ECO:0000256" key="2">
    <source>
        <dbReference type="PIRSR" id="PIRSR017388-2"/>
    </source>
</evidence>
<dbReference type="Proteomes" id="UP000298347">
    <property type="component" value="Unassembled WGS sequence"/>
</dbReference>
<sequence>MKGELCIIIHGFAGNLQEIEPLAHALLKMDYEVITPLLPGHSIDKRRMEKVTALNWLETIEKMIKRAIEEGKHIHLIGFSMGAMIASIMADRYKITTLVLLSPAVYVLTPHVLRMRLRELFHSLVLTDRSVRGDQLFIRSIPIHNVFQFHKIVRQAKSIFRQISVPICIIHGRNDETVDPKSSEWIFRIVSSKDKELHYLSHSRHHICLGSESGSVIQMVSEFLEKHHLEH</sequence>
<organism evidence="4 5">
    <name type="scientific">Sporolactobacillus shoreae</name>
    <dbReference type="NCBI Taxonomy" id="1465501"/>
    <lineage>
        <taxon>Bacteria</taxon>
        <taxon>Bacillati</taxon>
        <taxon>Bacillota</taxon>
        <taxon>Bacilli</taxon>
        <taxon>Bacillales</taxon>
        <taxon>Sporolactobacillaceae</taxon>
        <taxon>Sporolactobacillus</taxon>
    </lineage>
</organism>
<dbReference type="OrthoDB" id="9786110at2"/>
<dbReference type="InterPro" id="IPR050266">
    <property type="entry name" value="AB_hydrolase_sf"/>
</dbReference>
<proteinExistence type="predicted"/>
<gene>
    <name evidence="4" type="ORF">E4665_11220</name>
</gene>
<feature type="active site" description="Charge relay system" evidence="1">
    <location>
        <position position="205"/>
    </location>
</feature>
<keyword evidence="4" id="KW-0378">Hydrolase</keyword>
<evidence type="ECO:0000256" key="1">
    <source>
        <dbReference type="PIRSR" id="PIRSR017388-1"/>
    </source>
</evidence>
<keyword evidence="5" id="KW-1185">Reference proteome</keyword>
<dbReference type="RefSeq" id="WP_135348877.1">
    <property type="nucleotide sequence ID" value="NZ_SRJD01000012.1"/>
</dbReference>
<dbReference type="SUPFAM" id="SSF53474">
    <property type="entry name" value="alpha/beta-Hydrolases"/>
    <property type="match status" value="1"/>
</dbReference>
<dbReference type="AlphaFoldDB" id="A0A4Z0GMY8"/>
<feature type="active site" description="Nucleophile" evidence="1">
    <location>
        <position position="80"/>
    </location>
</feature>
<dbReference type="GO" id="GO:0052689">
    <property type="term" value="F:carboxylic ester hydrolase activity"/>
    <property type="evidence" value="ECO:0007669"/>
    <property type="project" value="InterPro"/>
</dbReference>
<protein>
    <submittedName>
        <fullName evidence="4">Alpha/beta fold hydrolase</fullName>
    </submittedName>
</protein>
<dbReference type="InterPro" id="IPR022742">
    <property type="entry name" value="Hydrolase_4"/>
</dbReference>
<dbReference type="Gene3D" id="3.40.50.1820">
    <property type="entry name" value="alpha/beta hydrolase"/>
    <property type="match status" value="1"/>
</dbReference>
<dbReference type="InterPro" id="IPR012354">
    <property type="entry name" value="Esterase_lipase"/>
</dbReference>
<dbReference type="PANTHER" id="PTHR43798">
    <property type="entry name" value="MONOACYLGLYCEROL LIPASE"/>
    <property type="match status" value="1"/>
</dbReference>
<feature type="domain" description="Serine aminopeptidase S33" evidence="3">
    <location>
        <begin position="5"/>
        <end position="208"/>
    </location>
</feature>
<evidence type="ECO:0000313" key="5">
    <source>
        <dbReference type="Proteomes" id="UP000298347"/>
    </source>
</evidence>
<dbReference type="EMBL" id="SRJD01000012">
    <property type="protein sequence ID" value="TGA97667.1"/>
    <property type="molecule type" value="Genomic_DNA"/>
</dbReference>
<feature type="binding site" evidence="2">
    <location>
        <position position="12"/>
    </location>
    <ligand>
        <name>substrate</name>
    </ligand>
</feature>
<dbReference type="PIRSF" id="PIRSF017388">
    <property type="entry name" value="Esterase_lipase"/>
    <property type="match status" value="1"/>
</dbReference>
<reference evidence="4 5" key="1">
    <citation type="journal article" date="2015" name="Int. J. Syst. Evol. Microbiol.">
        <title>Sporolactobacillus shoreae sp. nov. and Sporolactobacillus spathodeae sp. nov., two spore-forming lactic acid bacteria isolated from tree barks in Thailand.</title>
        <authorList>
            <person name="Thamacharoensuk T."/>
            <person name="Kitahara M."/>
            <person name="Ohkuma M."/>
            <person name="Thongchul N."/>
            <person name="Tanasupawat S."/>
        </authorList>
    </citation>
    <scope>NUCLEOTIDE SEQUENCE [LARGE SCALE GENOMIC DNA]</scope>
    <source>
        <strain evidence="4 5">BK92</strain>
    </source>
</reference>
<comment type="caution">
    <text evidence="4">The sequence shown here is derived from an EMBL/GenBank/DDBJ whole genome shotgun (WGS) entry which is preliminary data.</text>
</comment>
<evidence type="ECO:0000313" key="4">
    <source>
        <dbReference type="EMBL" id="TGA97667.1"/>
    </source>
</evidence>
<dbReference type="InterPro" id="IPR029058">
    <property type="entry name" value="AB_hydrolase_fold"/>
</dbReference>
<dbReference type="PANTHER" id="PTHR43798:SF33">
    <property type="entry name" value="HYDROLASE, PUTATIVE (AFU_ORTHOLOGUE AFUA_2G14860)-RELATED"/>
    <property type="match status" value="1"/>
</dbReference>
<evidence type="ECO:0000259" key="3">
    <source>
        <dbReference type="Pfam" id="PF12146"/>
    </source>
</evidence>
<accession>A0A4Z0GMY8</accession>
<feature type="binding site" evidence="2">
    <location>
        <position position="81"/>
    </location>
    <ligand>
        <name>substrate</name>
    </ligand>
</feature>
<name>A0A4Z0GMY8_9BACL</name>
<feature type="active site" description="Charge relay system" evidence="1">
    <location>
        <position position="175"/>
    </location>
</feature>
<dbReference type="Pfam" id="PF12146">
    <property type="entry name" value="Hydrolase_4"/>
    <property type="match status" value="1"/>
</dbReference>